<dbReference type="AlphaFoldDB" id="A0A1H2DVH3"/>
<proteinExistence type="predicted"/>
<dbReference type="STRING" id="364197.SAMN05216296_0056"/>
<dbReference type="Proteomes" id="UP000243232">
    <property type="component" value="Chromosome I"/>
</dbReference>
<dbReference type="EMBL" id="LT629785">
    <property type="protein sequence ID" value="SDT86856.1"/>
    <property type="molecule type" value="Genomic_DNA"/>
</dbReference>
<evidence type="ECO:0000313" key="2">
    <source>
        <dbReference type="Proteomes" id="UP000243232"/>
    </source>
</evidence>
<keyword evidence="2" id="KW-1185">Reference proteome</keyword>
<dbReference type="RefSeq" id="WP_090192541.1">
    <property type="nucleotide sequence ID" value="NZ_LT629785.1"/>
</dbReference>
<dbReference type="OrthoDB" id="1078940at2"/>
<protein>
    <submittedName>
        <fullName evidence="1">Uncharacterized protein</fullName>
    </submittedName>
</protein>
<evidence type="ECO:0000313" key="1">
    <source>
        <dbReference type="EMBL" id="SDT86856.1"/>
    </source>
</evidence>
<reference evidence="2" key="1">
    <citation type="submission" date="2016-10" db="EMBL/GenBank/DDBJ databases">
        <authorList>
            <person name="Varghese N."/>
            <person name="Submissions S."/>
        </authorList>
    </citation>
    <scope>NUCLEOTIDE SEQUENCE [LARGE SCALE GENOMIC DNA]</scope>
    <source>
        <strain evidence="2">DSM 17875</strain>
    </source>
</reference>
<name>A0A1H2DVH3_9PSED</name>
<gene>
    <name evidence="1" type="ORF">SAMN05216296_0056</name>
</gene>
<sequence>MKITTGWLKPPMKATGLDHLGTQAPCVKIYGQLLPGITNVTDRGRCYSLYPWVVWSYDQRFPKDDSNRFVLMDLDWSSISLKGDK</sequence>
<organism evidence="1 2">
    <name type="scientific">Pseudomonas pohangensis</name>
    <dbReference type="NCBI Taxonomy" id="364197"/>
    <lineage>
        <taxon>Bacteria</taxon>
        <taxon>Pseudomonadati</taxon>
        <taxon>Pseudomonadota</taxon>
        <taxon>Gammaproteobacteria</taxon>
        <taxon>Pseudomonadales</taxon>
        <taxon>Pseudomonadaceae</taxon>
        <taxon>Pseudomonas</taxon>
    </lineage>
</organism>
<accession>A0A1H2DVH3</accession>